<evidence type="ECO:0000313" key="4">
    <source>
        <dbReference type="EMBL" id="SPC82761.1"/>
    </source>
</evidence>
<dbReference type="SUPFAM" id="SSF56672">
    <property type="entry name" value="DNA/RNA polymerases"/>
    <property type="match status" value="1"/>
</dbReference>
<dbReference type="SUPFAM" id="SSF53098">
    <property type="entry name" value="Ribonuclease H-like"/>
    <property type="match status" value="1"/>
</dbReference>
<feature type="region of interest" description="Disordered" evidence="2">
    <location>
        <begin position="1"/>
        <end position="26"/>
    </location>
</feature>
<reference evidence="4" key="1">
    <citation type="submission" date="2018-02" db="EMBL/GenBank/DDBJ databases">
        <authorList>
            <person name="Cohen D.B."/>
            <person name="Kent A.D."/>
        </authorList>
    </citation>
    <scope>NUCLEOTIDE SEQUENCE</scope>
</reference>
<dbReference type="AlphaFoldDB" id="A0A2N9F791"/>
<dbReference type="Gene3D" id="3.30.420.10">
    <property type="entry name" value="Ribonuclease H-like superfamily/Ribonuclease H"/>
    <property type="match status" value="1"/>
</dbReference>
<dbReference type="CDD" id="cd09272">
    <property type="entry name" value="RNase_HI_RT_Ty1"/>
    <property type="match status" value="1"/>
</dbReference>
<gene>
    <name evidence="4" type="ORF">FSB_LOCUS10643</name>
</gene>
<dbReference type="InterPro" id="IPR001584">
    <property type="entry name" value="Integrase_cat-core"/>
</dbReference>
<dbReference type="Pfam" id="PF00665">
    <property type="entry name" value="rve"/>
    <property type="match status" value="1"/>
</dbReference>
<dbReference type="Pfam" id="PF07727">
    <property type="entry name" value="RVT_2"/>
    <property type="match status" value="1"/>
</dbReference>
<name>A0A2N9F791_FAGSY</name>
<feature type="domain" description="Integrase catalytic" evidence="3">
    <location>
        <begin position="287"/>
        <end position="370"/>
    </location>
</feature>
<dbReference type="GO" id="GO:0015074">
    <property type="term" value="P:DNA integration"/>
    <property type="evidence" value="ECO:0007669"/>
    <property type="project" value="InterPro"/>
</dbReference>
<dbReference type="InterPro" id="IPR036397">
    <property type="entry name" value="RNaseH_sf"/>
</dbReference>
<keyword evidence="1" id="KW-0064">Aspartyl protease</keyword>
<dbReference type="InterPro" id="IPR043502">
    <property type="entry name" value="DNA/RNA_pol_sf"/>
</dbReference>
<dbReference type="PANTHER" id="PTHR11439">
    <property type="entry name" value="GAG-POL-RELATED RETROTRANSPOSON"/>
    <property type="match status" value="1"/>
</dbReference>
<dbReference type="PROSITE" id="PS50994">
    <property type="entry name" value="INTEGRASE"/>
    <property type="match status" value="1"/>
</dbReference>
<keyword evidence="1" id="KW-0645">Protease</keyword>
<feature type="compositionally biased region" description="Polar residues" evidence="2">
    <location>
        <begin position="1"/>
        <end position="25"/>
    </location>
</feature>
<dbReference type="GO" id="GO:0004190">
    <property type="term" value="F:aspartic-type endopeptidase activity"/>
    <property type="evidence" value="ECO:0007669"/>
    <property type="project" value="UniProtKB-KW"/>
</dbReference>
<dbReference type="GO" id="GO:0003676">
    <property type="term" value="F:nucleic acid binding"/>
    <property type="evidence" value="ECO:0007669"/>
    <property type="project" value="InterPro"/>
</dbReference>
<proteinExistence type="predicted"/>
<sequence>MSTNATTPEITTLPSATPEGTSLSDSSKKWNPNYGFGSSIKIEIKLFDEKINFGLWQRQMRGVLVQQRLQIALLGIEKKLENMTDAEWMDIDERAISSIEAYITDDVLNHVVSCTTAKDMWDKLEAIYLGKSLSNKLFLKKKLFKLEMKEGEDCKAPKKDPENKAEANVASTSGVDDALICSLESKVKSWVLDSRASFHATSSSELFTSYTLGNLGKVYLGDDQPCDVVGKGEVQIKLNGSVWKLKDVRHIPALRKNLISVGQLDDEGYDITFKDKKWKKRVSFKTNGRTPKQEKLELVHTDVWGPATVSSIGGKSYFVTFIDDHSRKVWVYFLRQKSEVYEVFKKWKAMVENKTGLKVKKLRSDNGGEYEDRGVKDASKWELAMKDEMKSLISNNTWELNELPLGEKGSTQQMGFQQKEGIDYTDIFSPVVKLTTIRSVLSIVAVEGPRQWYKKFDAFMQKNGYYKCNADYCCYFKRFESSYIILLLYVDDMLVASSDMDEIKKLKKQLSSEFDMKDLGAAKQILGMRIHKDKQRVSTPMASRFRLSKDQSPKTEEEEGFMAKVPYASTIGSLMYAMVCTRPDIAHAVGAVSRFMTNPGKQHWEAVKWILRYLRGTTDKCLCFRKGELRLQGFADADFAGEVDHWRSTIGYVFTLGTTAVSWVSQIQKIVALSTTEAEYVAVTESEQRDDLVTRSLLDDGVLTLEKIQGSNNPADMLTKAITIEKLELYSASVGLLA</sequence>
<accession>A0A2N9F791</accession>
<keyword evidence="1" id="KW-0378">Hydrolase</keyword>
<dbReference type="InterPro" id="IPR012337">
    <property type="entry name" value="RNaseH-like_sf"/>
</dbReference>
<protein>
    <recommendedName>
        <fullName evidence="3">Integrase catalytic domain-containing protein</fullName>
    </recommendedName>
</protein>
<dbReference type="Pfam" id="PF14223">
    <property type="entry name" value="Retrotran_gag_2"/>
    <property type="match status" value="1"/>
</dbReference>
<dbReference type="Pfam" id="PF22936">
    <property type="entry name" value="Pol_BBD"/>
    <property type="match status" value="1"/>
</dbReference>
<dbReference type="EMBL" id="OIVN01000598">
    <property type="protein sequence ID" value="SPC82761.1"/>
    <property type="molecule type" value="Genomic_DNA"/>
</dbReference>
<dbReference type="InterPro" id="IPR054722">
    <property type="entry name" value="PolX-like_BBD"/>
</dbReference>
<evidence type="ECO:0000256" key="2">
    <source>
        <dbReference type="SAM" id="MobiDB-lite"/>
    </source>
</evidence>
<evidence type="ECO:0000256" key="1">
    <source>
        <dbReference type="ARBA" id="ARBA00022750"/>
    </source>
</evidence>
<dbReference type="PANTHER" id="PTHR11439:SF467">
    <property type="entry name" value="INTEGRASE CATALYTIC DOMAIN-CONTAINING PROTEIN"/>
    <property type="match status" value="1"/>
</dbReference>
<evidence type="ECO:0000259" key="3">
    <source>
        <dbReference type="PROSITE" id="PS50994"/>
    </source>
</evidence>
<organism evidence="4">
    <name type="scientific">Fagus sylvatica</name>
    <name type="common">Beechnut</name>
    <dbReference type="NCBI Taxonomy" id="28930"/>
    <lineage>
        <taxon>Eukaryota</taxon>
        <taxon>Viridiplantae</taxon>
        <taxon>Streptophyta</taxon>
        <taxon>Embryophyta</taxon>
        <taxon>Tracheophyta</taxon>
        <taxon>Spermatophyta</taxon>
        <taxon>Magnoliopsida</taxon>
        <taxon>eudicotyledons</taxon>
        <taxon>Gunneridae</taxon>
        <taxon>Pentapetalae</taxon>
        <taxon>rosids</taxon>
        <taxon>fabids</taxon>
        <taxon>Fagales</taxon>
        <taxon>Fagaceae</taxon>
        <taxon>Fagus</taxon>
    </lineage>
</organism>
<dbReference type="InterPro" id="IPR013103">
    <property type="entry name" value="RVT_2"/>
</dbReference>